<dbReference type="Pfam" id="PF00005">
    <property type="entry name" value="ABC_tran"/>
    <property type="match status" value="1"/>
</dbReference>
<feature type="transmembrane region" description="Helical" evidence="9">
    <location>
        <begin position="92"/>
        <end position="114"/>
    </location>
</feature>
<dbReference type="InterPro" id="IPR003593">
    <property type="entry name" value="AAA+_ATPase"/>
</dbReference>
<evidence type="ECO:0000256" key="1">
    <source>
        <dbReference type="ARBA" id="ARBA00004651"/>
    </source>
</evidence>
<comment type="caution">
    <text evidence="11">The sequence shown here is derived from an EMBL/GenBank/DDBJ whole genome shotgun (WGS) entry which is preliminary data.</text>
</comment>
<dbReference type="InterPro" id="IPR051120">
    <property type="entry name" value="ABC_AA/LPS_Transport"/>
</dbReference>
<dbReference type="PANTHER" id="PTHR45772:SF7">
    <property type="entry name" value="AMINO ACID ABC TRANSPORTER ATP-BINDING PROTEIN"/>
    <property type="match status" value="1"/>
</dbReference>
<feature type="transmembrane region" description="Helical" evidence="9">
    <location>
        <begin position="121"/>
        <end position="140"/>
    </location>
</feature>
<evidence type="ECO:0000256" key="5">
    <source>
        <dbReference type="ARBA" id="ARBA00022741"/>
    </source>
</evidence>
<dbReference type="Proteomes" id="UP000886819">
    <property type="component" value="Unassembled WGS sequence"/>
</dbReference>
<dbReference type="GO" id="GO:0042941">
    <property type="term" value="P:D-alanine transmembrane transport"/>
    <property type="evidence" value="ECO:0007669"/>
    <property type="project" value="TreeGrafter"/>
</dbReference>
<evidence type="ECO:0000259" key="10">
    <source>
        <dbReference type="PROSITE" id="PS50893"/>
    </source>
</evidence>
<dbReference type="FunFam" id="3.40.50.300:FF:000421">
    <property type="entry name" value="Branched-chain amino acid ABC transporter ATP-binding protein"/>
    <property type="match status" value="1"/>
</dbReference>
<proteinExistence type="predicted"/>
<keyword evidence="7 9" id="KW-1133">Transmembrane helix</keyword>
<dbReference type="GO" id="GO:0015808">
    <property type="term" value="P:L-alanine transport"/>
    <property type="evidence" value="ECO:0007669"/>
    <property type="project" value="TreeGrafter"/>
</dbReference>
<dbReference type="SMART" id="SM00382">
    <property type="entry name" value="AAA"/>
    <property type="match status" value="1"/>
</dbReference>
<dbReference type="GO" id="GO:1903806">
    <property type="term" value="P:L-isoleucine import across plasma membrane"/>
    <property type="evidence" value="ECO:0007669"/>
    <property type="project" value="TreeGrafter"/>
</dbReference>
<dbReference type="SUPFAM" id="SSF52540">
    <property type="entry name" value="P-loop containing nucleoside triphosphate hydrolases"/>
    <property type="match status" value="1"/>
</dbReference>
<evidence type="ECO:0000313" key="11">
    <source>
        <dbReference type="EMBL" id="HIQ63577.1"/>
    </source>
</evidence>
<keyword evidence="5" id="KW-0547">Nucleotide-binding</keyword>
<comment type="subcellular location">
    <subcellularLocation>
        <location evidence="1">Cell membrane</location>
        <topology evidence="1">Multi-pass membrane protein</topology>
    </subcellularLocation>
</comment>
<evidence type="ECO:0000256" key="9">
    <source>
        <dbReference type="SAM" id="Phobius"/>
    </source>
</evidence>
<dbReference type="GO" id="GO:0015188">
    <property type="term" value="F:L-isoleucine transmembrane transporter activity"/>
    <property type="evidence" value="ECO:0007669"/>
    <property type="project" value="TreeGrafter"/>
</dbReference>
<dbReference type="PANTHER" id="PTHR45772">
    <property type="entry name" value="CONSERVED COMPONENT OF ABC TRANSPORTER FOR NATURAL AMINO ACIDS-RELATED"/>
    <property type="match status" value="1"/>
</dbReference>
<evidence type="ECO:0000256" key="7">
    <source>
        <dbReference type="ARBA" id="ARBA00022989"/>
    </source>
</evidence>
<evidence type="ECO:0000256" key="2">
    <source>
        <dbReference type="ARBA" id="ARBA00022448"/>
    </source>
</evidence>
<evidence type="ECO:0000256" key="8">
    <source>
        <dbReference type="ARBA" id="ARBA00023136"/>
    </source>
</evidence>
<keyword evidence="3" id="KW-1003">Cell membrane</keyword>
<evidence type="ECO:0000256" key="6">
    <source>
        <dbReference type="ARBA" id="ARBA00022840"/>
    </source>
</evidence>
<gene>
    <name evidence="11" type="ORF">IAA66_08355</name>
</gene>
<dbReference type="Pfam" id="PF12399">
    <property type="entry name" value="BCA_ABC_TP_C"/>
    <property type="match status" value="1"/>
</dbReference>
<name>A0A9D1CJB2_9FIRM</name>
<dbReference type="InterPro" id="IPR043428">
    <property type="entry name" value="LivM-like"/>
</dbReference>
<dbReference type="AlphaFoldDB" id="A0A9D1CJB2"/>
<dbReference type="EMBL" id="DVFI01000113">
    <property type="protein sequence ID" value="HIQ63577.1"/>
    <property type="molecule type" value="Genomic_DNA"/>
</dbReference>
<evidence type="ECO:0000256" key="3">
    <source>
        <dbReference type="ARBA" id="ARBA00022475"/>
    </source>
</evidence>
<dbReference type="InterPro" id="IPR032823">
    <property type="entry name" value="BCA_ABC_TP_C"/>
</dbReference>
<dbReference type="GO" id="GO:1903805">
    <property type="term" value="P:L-valine import across plasma membrane"/>
    <property type="evidence" value="ECO:0007669"/>
    <property type="project" value="TreeGrafter"/>
</dbReference>
<protein>
    <submittedName>
        <fullName evidence="11">Branched-chain amino acid ABC transporter ATP-binding protein/permease</fullName>
    </submittedName>
</protein>
<evidence type="ECO:0000313" key="12">
    <source>
        <dbReference type="Proteomes" id="UP000886819"/>
    </source>
</evidence>
<dbReference type="CDD" id="cd06581">
    <property type="entry name" value="TM_PBP1_LivM_like"/>
    <property type="match status" value="1"/>
</dbReference>
<organism evidence="11 12">
    <name type="scientific">Candidatus Avichristensenella intestinipullorum</name>
    <dbReference type="NCBI Taxonomy" id="2840693"/>
    <lineage>
        <taxon>Bacteria</taxon>
        <taxon>Bacillati</taxon>
        <taxon>Bacillota</taxon>
        <taxon>Clostridia</taxon>
        <taxon>Candidatus Avichristensenella</taxon>
    </lineage>
</organism>
<dbReference type="PROSITE" id="PS50893">
    <property type="entry name" value="ABC_TRANSPORTER_2"/>
    <property type="match status" value="1"/>
</dbReference>
<feature type="transmembrane region" description="Helical" evidence="9">
    <location>
        <begin position="12"/>
        <end position="31"/>
    </location>
</feature>
<feature type="transmembrane region" description="Helical" evidence="9">
    <location>
        <begin position="243"/>
        <end position="268"/>
    </location>
</feature>
<keyword evidence="8 9" id="KW-0472">Membrane</keyword>
<dbReference type="GO" id="GO:0005524">
    <property type="term" value="F:ATP binding"/>
    <property type="evidence" value="ECO:0007669"/>
    <property type="project" value="UniProtKB-KW"/>
</dbReference>
<keyword evidence="6 11" id="KW-0067">ATP-binding</keyword>
<feature type="transmembrane region" description="Helical" evidence="9">
    <location>
        <begin position="203"/>
        <end position="223"/>
    </location>
</feature>
<dbReference type="CDD" id="cd03219">
    <property type="entry name" value="ABC_Mj1267_LivG_branched"/>
    <property type="match status" value="1"/>
</dbReference>
<dbReference type="Gene3D" id="3.40.50.300">
    <property type="entry name" value="P-loop containing nucleotide triphosphate hydrolases"/>
    <property type="match status" value="1"/>
</dbReference>
<dbReference type="GO" id="GO:0005304">
    <property type="term" value="F:L-valine transmembrane transporter activity"/>
    <property type="evidence" value="ECO:0007669"/>
    <property type="project" value="TreeGrafter"/>
</dbReference>
<accession>A0A9D1CJB2</accession>
<dbReference type="GO" id="GO:0016887">
    <property type="term" value="F:ATP hydrolysis activity"/>
    <property type="evidence" value="ECO:0007669"/>
    <property type="project" value="InterPro"/>
</dbReference>
<reference evidence="11" key="2">
    <citation type="journal article" date="2021" name="PeerJ">
        <title>Extensive microbial diversity within the chicken gut microbiome revealed by metagenomics and culture.</title>
        <authorList>
            <person name="Gilroy R."/>
            <person name="Ravi A."/>
            <person name="Getino M."/>
            <person name="Pursley I."/>
            <person name="Horton D.L."/>
            <person name="Alikhan N.F."/>
            <person name="Baker D."/>
            <person name="Gharbi K."/>
            <person name="Hall N."/>
            <person name="Watson M."/>
            <person name="Adriaenssens E.M."/>
            <person name="Foster-Nyarko E."/>
            <person name="Jarju S."/>
            <person name="Secka A."/>
            <person name="Antonio M."/>
            <person name="Oren A."/>
            <person name="Chaudhuri R.R."/>
            <person name="La Ragione R."/>
            <person name="Hildebrand F."/>
            <person name="Pallen M.J."/>
        </authorList>
    </citation>
    <scope>NUCLEOTIDE SEQUENCE</scope>
    <source>
        <strain evidence="11">ChiHile30-977</strain>
    </source>
</reference>
<dbReference type="Pfam" id="PF02653">
    <property type="entry name" value="BPD_transp_2"/>
    <property type="match status" value="1"/>
</dbReference>
<dbReference type="InterPro" id="IPR001851">
    <property type="entry name" value="ABC_transp_permease"/>
</dbReference>
<sequence length="593" mass="64874">MQSRTRSNFINAIGALAVFMLIYAMIGHGVFNRYYTGIIQLACIYSIAAVSLNLVVGLLGQLALGHAGFMSVGAYTCALFCIGVELPHGLTFPVALLLGGLMAALFGVLIGVPALRLRGDYLAIITLGFGEIIRVVINFLPFTGGAKGLLRIPAYTNFPYVYGVLVLFVCFIFTLIKSRHGRAIIAIREDEIAAEAAGIPTTFYKVFTFALAAFMAGVAGGLLACQNRMLIPTTFNFMKSIEIVVMVVLGGMGSVTGAILAASVLTIATEALREFSDYRMVVYSVLLILVMLFKSDGLLGRKEFSLTRLVDWIWGMLRQYVFKPKPAKTSDVPDRSPDRERPLLNISHLGITFGGLKALEDVSLTIRSNEIVGLIGPNGAGKTTVFNLLTSVYAPTTGNMTLDGVSLVGKKTYQITREGIARTFQNIRLFKGDTVIENVKTAFQCRMKYSILSGVLRLPAYQKEELEIDRRARELLSVFDLERFADERADSLPYGAQRKLEIARALASNPKLLLLDEPAAGMNPIETQDLMNTIQAIRERFSVAILLIEHDMNLVMGICERILVLDYGHVIALGTPEEIKKDPRVIGAYLGGE</sequence>
<evidence type="ECO:0000256" key="4">
    <source>
        <dbReference type="ARBA" id="ARBA00022692"/>
    </source>
</evidence>
<dbReference type="InterPro" id="IPR027417">
    <property type="entry name" value="P-loop_NTPase"/>
</dbReference>
<dbReference type="GO" id="GO:0015192">
    <property type="term" value="F:L-phenylalanine transmembrane transporter activity"/>
    <property type="evidence" value="ECO:0007669"/>
    <property type="project" value="TreeGrafter"/>
</dbReference>
<feature type="domain" description="ABC transporter" evidence="10">
    <location>
        <begin position="344"/>
        <end position="592"/>
    </location>
</feature>
<feature type="transmembrane region" description="Helical" evidence="9">
    <location>
        <begin position="37"/>
        <end position="60"/>
    </location>
</feature>
<dbReference type="GO" id="GO:0005886">
    <property type="term" value="C:plasma membrane"/>
    <property type="evidence" value="ECO:0007669"/>
    <property type="project" value="UniProtKB-SubCell"/>
</dbReference>
<dbReference type="InterPro" id="IPR003439">
    <property type="entry name" value="ABC_transporter-like_ATP-bd"/>
</dbReference>
<keyword evidence="4 9" id="KW-0812">Transmembrane</keyword>
<keyword evidence="2" id="KW-0813">Transport</keyword>
<feature type="transmembrane region" description="Helical" evidence="9">
    <location>
        <begin position="67"/>
        <end position="86"/>
    </location>
</feature>
<feature type="transmembrane region" description="Helical" evidence="9">
    <location>
        <begin position="280"/>
        <end position="299"/>
    </location>
</feature>
<reference evidence="11" key="1">
    <citation type="submission" date="2020-10" db="EMBL/GenBank/DDBJ databases">
        <authorList>
            <person name="Gilroy R."/>
        </authorList>
    </citation>
    <scope>NUCLEOTIDE SEQUENCE</scope>
    <source>
        <strain evidence="11">ChiHile30-977</strain>
    </source>
</reference>
<feature type="transmembrane region" description="Helical" evidence="9">
    <location>
        <begin position="160"/>
        <end position="176"/>
    </location>
</feature>